<reference evidence="1 2" key="2">
    <citation type="journal article" date="2023" name="Mol. Biol. Evol.">
        <title>Genomics of Secondarily Temperate Adaptation in the Only Non-Antarctic Icefish.</title>
        <authorList>
            <person name="Rivera-Colon A.G."/>
            <person name="Rayamajhi N."/>
            <person name="Minhas B.F."/>
            <person name="Madrigal G."/>
            <person name="Bilyk K.T."/>
            <person name="Yoon V."/>
            <person name="Hune M."/>
            <person name="Gregory S."/>
            <person name="Cheng C.H.C."/>
            <person name="Catchen J.M."/>
        </authorList>
    </citation>
    <scope>NUCLEOTIDE SEQUENCE [LARGE SCALE GENOMIC DNA]</scope>
    <source>
        <strain evidence="1">JMC-PN-2008</strain>
    </source>
</reference>
<protein>
    <submittedName>
        <fullName evidence="1">Uncharacterized protein</fullName>
    </submittedName>
</protein>
<gene>
    <name evidence="1" type="ORF">PBY51_008426</name>
</gene>
<accession>A0AAN7X9Y9</accession>
<dbReference type="EMBL" id="JAUZQC010000017">
    <property type="protein sequence ID" value="KAK5856860.1"/>
    <property type="molecule type" value="Genomic_DNA"/>
</dbReference>
<proteinExistence type="predicted"/>
<organism evidence="1 2">
    <name type="scientific">Eleginops maclovinus</name>
    <name type="common">Patagonian blennie</name>
    <name type="synonym">Eleginus maclovinus</name>
    <dbReference type="NCBI Taxonomy" id="56733"/>
    <lineage>
        <taxon>Eukaryota</taxon>
        <taxon>Metazoa</taxon>
        <taxon>Chordata</taxon>
        <taxon>Craniata</taxon>
        <taxon>Vertebrata</taxon>
        <taxon>Euteleostomi</taxon>
        <taxon>Actinopterygii</taxon>
        <taxon>Neopterygii</taxon>
        <taxon>Teleostei</taxon>
        <taxon>Neoteleostei</taxon>
        <taxon>Acanthomorphata</taxon>
        <taxon>Eupercaria</taxon>
        <taxon>Perciformes</taxon>
        <taxon>Notothenioidei</taxon>
        <taxon>Eleginopidae</taxon>
        <taxon>Eleginops</taxon>
    </lineage>
</organism>
<sequence>MLSGTGRRFLMFDVVAPLTANGTPGGFLSPSMFGPYRHQPARTLHGRRSVGIPCGCPVSSAGRMQQKETVSSC</sequence>
<dbReference type="AlphaFoldDB" id="A0AAN7X9Y9"/>
<keyword evidence="2" id="KW-1185">Reference proteome</keyword>
<name>A0AAN7X9Y9_ELEMC</name>
<comment type="caution">
    <text evidence="1">The sequence shown here is derived from an EMBL/GenBank/DDBJ whole genome shotgun (WGS) entry which is preliminary data.</text>
</comment>
<reference evidence="1 2" key="1">
    <citation type="journal article" date="2023" name="Genes (Basel)">
        <title>Chromosome-Level Genome Assembly and Circadian Gene Repertoire of the Patagonia Blennie Eleginops maclovinus-The Closest Ancestral Proxy of Antarctic Cryonotothenioids.</title>
        <authorList>
            <person name="Cheng C.C."/>
            <person name="Rivera-Colon A.G."/>
            <person name="Minhas B.F."/>
            <person name="Wilson L."/>
            <person name="Rayamajhi N."/>
            <person name="Vargas-Chacoff L."/>
            <person name="Catchen J.M."/>
        </authorList>
    </citation>
    <scope>NUCLEOTIDE SEQUENCE [LARGE SCALE GENOMIC DNA]</scope>
    <source>
        <strain evidence="1">JMC-PN-2008</strain>
    </source>
</reference>
<evidence type="ECO:0000313" key="2">
    <source>
        <dbReference type="Proteomes" id="UP001346869"/>
    </source>
</evidence>
<evidence type="ECO:0000313" key="1">
    <source>
        <dbReference type="EMBL" id="KAK5856860.1"/>
    </source>
</evidence>
<dbReference type="Proteomes" id="UP001346869">
    <property type="component" value="Unassembled WGS sequence"/>
</dbReference>